<evidence type="ECO:0000313" key="3">
    <source>
        <dbReference type="Proteomes" id="UP000218244"/>
    </source>
</evidence>
<dbReference type="InterPro" id="IPR006175">
    <property type="entry name" value="YjgF/YER057c/UK114"/>
</dbReference>
<dbReference type="Proteomes" id="UP000218244">
    <property type="component" value="Chromosome"/>
</dbReference>
<dbReference type="AlphaFoldDB" id="A0A160PLJ0"/>
<evidence type="ECO:0000256" key="1">
    <source>
        <dbReference type="ARBA" id="ARBA00010552"/>
    </source>
</evidence>
<accession>A0A160PLJ0</accession>
<comment type="similarity">
    <text evidence="1">Belongs to the RutC family.</text>
</comment>
<gene>
    <name evidence="2" type="ORF">N24_0257</name>
</gene>
<proteinExistence type="inferred from homology"/>
<dbReference type="PANTHER" id="PTHR11803">
    <property type="entry name" value="2-IMINOBUTANOATE/2-IMINOPROPANOATE DEAMINASE RIDA"/>
    <property type="match status" value="1"/>
</dbReference>
<name>A0A160PLJ0_9CORY</name>
<dbReference type="GO" id="GO:0005829">
    <property type="term" value="C:cytosol"/>
    <property type="evidence" value="ECO:0007669"/>
    <property type="project" value="TreeGrafter"/>
</dbReference>
<dbReference type="RefSeq" id="WP_231910801.1">
    <property type="nucleotide sequence ID" value="NZ_AP017369.1"/>
</dbReference>
<sequence>MSETRSNSVSAVMPAQLPPGPAERTVYSYGVRAGDQLHISGMVAFDSEANIVGEGDIEAQAEQVFKNLQAVVEEAGGTMNDIVSTTTYLADVADAPVVNAARARYFTGDVLPTHTVIGVAALARPQFLLEISAVAYLGDR</sequence>
<protein>
    <submittedName>
        <fullName evidence="2">Translation initiation inhibitor</fullName>
    </submittedName>
</protein>
<dbReference type="SUPFAM" id="SSF55298">
    <property type="entry name" value="YjgF-like"/>
    <property type="match status" value="1"/>
</dbReference>
<dbReference type="Pfam" id="PF01042">
    <property type="entry name" value="Ribonuc_L-PSP"/>
    <property type="match status" value="1"/>
</dbReference>
<dbReference type="InterPro" id="IPR035959">
    <property type="entry name" value="RutC-like_sf"/>
</dbReference>
<evidence type="ECO:0000313" key="2">
    <source>
        <dbReference type="EMBL" id="BAU94519.1"/>
    </source>
</evidence>
<dbReference type="EMBL" id="AP017369">
    <property type="protein sequence ID" value="BAU94519.1"/>
    <property type="molecule type" value="Genomic_DNA"/>
</dbReference>
<dbReference type="CDD" id="cd00448">
    <property type="entry name" value="YjgF_YER057c_UK114_family"/>
    <property type="match status" value="1"/>
</dbReference>
<dbReference type="GO" id="GO:0019239">
    <property type="term" value="F:deaminase activity"/>
    <property type="evidence" value="ECO:0007669"/>
    <property type="project" value="TreeGrafter"/>
</dbReference>
<reference evidence="2 3" key="1">
    <citation type="submission" date="2016-02" db="EMBL/GenBank/DDBJ databases">
        <title>Corynebacterium glutamicum N24 whole genome sequencing project.</title>
        <authorList>
            <person name="Matsutani M."/>
            <person name="Nangtapong N."/>
            <person name="Yakushi T."/>
            <person name="Matsushita K."/>
        </authorList>
    </citation>
    <scope>NUCLEOTIDE SEQUENCE [LARGE SCALE GENOMIC DNA]</scope>
    <source>
        <strain evidence="2 3">N24</strain>
    </source>
</reference>
<organism evidence="2 3">
    <name type="scientific">Corynebacterium suranareeae</name>
    <dbReference type="NCBI Taxonomy" id="2506452"/>
    <lineage>
        <taxon>Bacteria</taxon>
        <taxon>Bacillati</taxon>
        <taxon>Actinomycetota</taxon>
        <taxon>Actinomycetes</taxon>
        <taxon>Mycobacteriales</taxon>
        <taxon>Corynebacteriaceae</taxon>
        <taxon>Corynebacterium</taxon>
    </lineage>
</organism>
<dbReference type="PANTHER" id="PTHR11803:SF58">
    <property type="entry name" value="PROTEIN HMF1-RELATED"/>
    <property type="match status" value="1"/>
</dbReference>
<dbReference type="KEGG" id="csur:N24_0257"/>
<dbReference type="Gene3D" id="3.30.1330.40">
    <property type="entry name" value="RutC-like"/>
    <property type="match status" value="1"/>
</dbReference>
<keyword evidence="3" id="KW-1185">Reference proteome</keyword>